<keyword evidence="6" id="KW-0238">DNA-binding</keyword>
<keyword evidence="5" id="KW-0805">Transcription regulation</keyword>
<comment type="subcellular location">
    <subcellularLocation>
        <location evidence="1">Cytoplasm</location>
    </subcellularLocation>
</comment>
<evidence type="ECO:0008006" key="10">
    <source>
        <dbReference type="Google" id="ProtNLM"/>
    </source>
</evidence>
<keyword evidence="7" id="KW-0804">Transcription</keyword>
<comment type="similarity">
    <text evidence="2">Belongs to the TrpR family.</text>
</comment>
<evidence type="ECO:0000256" key="1">
    <source>
        <dbReference type="ARBA" id="ARBA00004496"/>
    </source>
</evidence>
<dbReference type="Pfam" id="PF01371">
    <property type="entry name" value="Trp_repressor"/>
    <property type="match status" value="1"/>
</dbReference>
<dbReference type="Proteomes" id="UP000176282">
    <property type="component" value="Unassembled WGS sequence"/>
</dbReference>
<accession>A0A1F6M879</accession>
<evidence type="ECO:0000256" key="3">
    <source>
        <dbReference type="ARBA" id="ARBA00022490"/>
    </source>
</evidence>
<organism evidence="8 9">
    <name type="scientific">Candidatus Magasanikbacteria bacterium RIFCSPHIGHO2_02_FULL_47_14</name>
    <dbReference type="NCBI Taxonomy" id="1798680"/>
    <lineage>
        <taxon>Bacteria</taxon>
        <taxon>Candidatus Magasanikiibacteriota</taxon>
    </lineage>
</organism>
<gene>
    <name evidence="8" type="ORF">A3J66_02820</name>
</gene>
<dbReference type="EMBL" id="MFQB01000024">
    <property type="protein sequence ID" value="OGH67801.1"/>
    <property type="molecule type" value="Genomic_DNA"/>
</dbReference>
<dbReference type="PANTHER" id="PTHR38025">
    <property type="entry name" value="TRP OPERON REPRESSOR"/>
    <property type="match status" value="1"/>
</dbReference>
<dbReference type="GO" id="GO:0003700">
    <property type="term" value="F:DNA-binding transcription factor activity"/>
    <property type="evidence" value="ECO:0007669"/>
    <property type="project" value="InterPro"/>
</dbReference>
<evidence type="ECO:0000313" key="8">
    <source>
        <dbReference type="EMBL" id="OGH67801.1"/>
    </source>
</evidence>
<name>A0A1F6M879_9BACT</name>
<dbReference type="GO" id="GO:0005737">
    <property type="term" value="C:cytoplasm"/>
    <property type="evidence" value="ECO:0007669"/>
    <property type="project" value="UniProtKB-SubCell"/>
</dbReference>
<protein>
    <recommendedName>
        <fullName evidence="10">Transcriptional regulator</fullName>
    </recommendedName>
</protein>
<evidence type="ECO:0000256" key="6">
    <source>
        <dbReference type="ARBA" id="ARBA00023125"/>
    </source>
</evidence>
<dbReference type="SUPFAM" id="SSF48295">
    <property type="entry name" value="TrpR-like"/>
    <property type="match status" value="1"/>
</dbReference>
<evidence type="ECO:0000256" key="4">
    <source>
        <dbReference type="ARBA" id="ARBA00022491"/>
    </source>
</evidence>
<proteinExistence type="inferred from homology"/>
<evidence type="ECO:0000313" key="9">
    <source>
        <dbReference type="Proteomes" id="UP000176282"/>
    </source>
</evidence>
<sequence>MQTHHIYKRELVQHLCQITDPKEMEAALADLLTPKELEDVVLRLQIIKLLDKKIPQRNIAKKLSISIAKVTHGSRMLQEKPKGKGWQWALGRQQ</sequence>
<dbReference type="InterPro" id="IPR000831">
    <property type="entry name" value="Trp_repress"/>
</dbReference>
<dbReference type="Gene3D" id="1.10.1270.10">
    <property type="entry name" value="TrpR-like"/>
    <property type="match status" value="1"/>
</dbReference>
<reference evidence="8 9" key="1">
    <citation type="journal article" date="2016" name="Nat. Commun.">
        <title>Thousands of microbial genomes shed light on interconnected biogeochemical processes in an aquifer system.</title>
        <authorList>
            <person name="Anantharaman K."/>
            <person name="Brown C.T."/>
            <person name="Hug L.A."/>
            <person name="Sharon I."/>
            <person name="Castelle C.J."/>
            <person name="Probst A.J."/>
            <person name="Thomas B.C."/>
            <person name="Singh A."/>
            <person name="Wilkins M.J."/>
            <person name="Karaoz U."/>
            <person name="Brodie E.L."/>
            <person name="Williams K.H."/>
            <person name="Hubbard S.S."/>
            <person name="Banfield J.F."/>
        </authorList>
    </citation>
    <scope>NUCLEOTIDE SEQUENCE [LARGE SCALE GENOMIC DNA]</scope>
</reference>
<comment type="caution">
    <text evidence="8">The sequence shown here is derived from an EMBL/GenBank/DDBJ whole genome shotgun (WGS) entry which is preliminary data.</text>
</comment>
<dbReference type="AlphaFoldDB" id="A0A1F6M879"/>
<dbReference type="InterPro" id="IPR010921">
    <property type="entry name" value="Trp_repressor/repl_initiator"/>
</dbReference>
<dbReference type="STRING" id="1798680.A3J66_02820"/>
<dbReference type="GO" id="GO:0043565">
    <property type="term" value="F:sequence-specific DNA binding"/>
    <property type="evidence" value="ECO:0007669"/>
    <property type="project" value="InterPro"/>
</dbReference>
<dbReference type="PANTHER" id="PTHR38025:SF1">
    <property type="entry name" value="TRP OPERON REPRESSOR"/>
    <property type="match status" value="1"/>
</dbReference>
<evidence type="ECO:0000256" key="7">
    <source>
        <dbReference type="ARBA" id="ARBA00023163"/>
    </source>
</evidence>
<dbReference type="InterPro" id="IPR038116">
    <property type="entry name" value="TrpR-like_sf"/>
</dbReference>
<keyword evidence="4" id="KW-0678">Repressor</keyword>
<evidence type="ECO:0000256" key="5">
    <source>
        <dbReference type="ARBA" id="ARBA00023015"/>
    </source>
</evidence>
<dbReference type="InterPro" id="IPR013335">
    <property type="entry name" value="Trp_repress_bac"/>
</dbReference>
<evidence type="ECO:0000256" key="2">
    <source>
        <dbReference type="ARBA" id="ARBA00007027"/>
    </source>
</evidence>
<keyword evidence="3" id="KW-0963">Cytoplasm</keyword>